<evidence type="ECO:0000259" key="10">
    <source>
        <dbReference type="Pfam" id="PF02880"/>
    </source>
</evidence>
<evidence type="ECO:0000259" key="9">
    <source>
        <dbReference type="Pfam" id="PF02879"/>
    </source>
</evidence>
<gene>
    <name evidence="11" type="ORF">METZ01_LOCUS35422</name>
</gene>
<dbReference type="InterPro" id="IPR005841">
    <property type="entry name" value="Alpha-D-phosphohexomutase_SF"/>
</dbReference>
<dbReference type="InterPro" id="IPR016066">
    <property type="entry name" value="A-D-PHexomutase_CS"/>
</dbReference>
<dbReference type="PROSITE" id="PS00710">
    <property type="entry name" value="PGM_PMM"/>
    <property type="match status" value="1"/>
</dbReference>
<comment type="cofactor">
    <cofactor evidence="1">
        <name>Mg(2+)</name>
        <dbReference type="ChEBI" id="CHEBI:18420"/>
    </cofactor>
</comment>
<dbReference type="PANTHER" id="PTHR43771:SF2">
    <property type="entry name" value="PHOSPHOMANNOMUTASE_PHOSPHOGLUCOMUTASE"/>
    <property type="match status" value="1"/>
</dbReference>
<dbReference type="PANTHER" id="PTHR43771">
    <property type="entry name" value="PHOSPHOMANNOMUTASE"/>
    <property type="match status" value="1"/>
</dbReference>
<evidence type="ECO:0008006" key="12">
    <source>
        <dbReference type="Google" id="ProtNLM"/>
    </source>
</evidence>
<dbReference type="GO" id="GO:0016868">
    <property type="term" value="F:intramolecular phosphotransferase activity"/>
    <property type="evidence" value="ECO:0007669"/>
    <property type="project" value="InterPro"/>
</dbReference>
<dbReference type="InterPro" id="IPR005843">
    <property type="entry name" value="A-D-PHexomutase_C"/>
</dbReference>
<protein>
    <recommendedName>
        <fullName evidence="12">Phosphomannomutase</fullName>
    </recommendedName>
</protein>
<dbReference type="Pfam" id="PF02880">
    <property type="entry name" value="PGM_PMM_III"/>
    <property type="match status" value="1"/>
</dbReference>
<dbReference type="GO" id="GO:0005975">
    <property type="term" value="P:carbohydrate metabolic process"/>
    <property type="evidence" value="ECO:0007669"/>
    <property type="project" value="InterPro"/>
</dbReference>
<feature type="domain" description="Alpha-D-phosphohexomutase alpha/beta/alpha" evidence="8">
    <location>
        <begin position="8"/>
        <end position="118"/>
    </location>
</feature>
<evidence type="ECO:0000256" key="6">
    <source>
        <dbReference type="ARBA" id="ARBA00023235"/>
    </source>
</evidence>
<evidence type="ECO:0000259" key="8">
    <source>
        <dbReference type="Pfam" id="PF02878"/>
    </source>
</evidence>
<dbReference type="InterPro" id="IPR016055">
    <property type="entry name" value="A-D-PHexomutase_a/b/a-I/II/III"/>
</dbReference>
<evidence type="ECO:0000313" key="11">
    <source>
        <dbReference type="EMBL" id="SUZ82568.1"/>
    </source>
</evidence>
<evidence type="ECO:0000256" key="2">
    <source>
        <dbReference type="ARBA" id="ARBA00010231"/>
    </source>
</evidence>
<dbReference type="InterPro" id="IPR005844">
    <property type="entry name" value="A-D-PHexomutase_a/b/a-I"/>
</dbReference>
<keyword evidence="5" id="KW-0460">Magnesium</keyword>
<dbReference type="GO" id="GO:0000287">
    <property type="term" value="F:magnesium ion binding"/>
    <property type="evidence" value="ECO:0007669"/>
    <property type="project" value="InterPro"/>
</dbReference>
<dbReference type="AlphaFoldDB" id="A0A381QVB2"/>
<dbReference type="Pfam" id="PF02878">
    <property type="entry name" value="PGM_PMM_I"/>
    <property type="match status" value="1"/>
</dbReference>
<dbReference type="EMBL" id="UINC01001513">
    <property type="protein sequence ID" value="SUZ82568.1"/>
    <property type="molecule type" value="Genomic_DNA"/>
</dbReference>
<reference evidence="11" key="1">
    <citation type="submission" date="2018-05" db="EMBL/GenBank/DDBJ databases">
        <authorList>
            <person name="Lanie J.A."/>
            <person name="Ng W.-L."/>
            <person name="Kazmierczak K.M."/>
            <person name="Andrzejewski T.M."/>
            <person name="Davidsen T.M."/>
            <person name="Wayne K.J."/>
            <person name="Tettelin H."/>
            <person name="Glass J.I."/>
            <person name="Rusch D."/>
            <person name="Podicherti R."/>
            <person name="Tsui H.-C.T."/>
            <person name="Winkler M.E."/>
        </authorList>
    </citation>
    <scope>NUCLEOTIDE SEQUENCE</scope>
</reference>
<dbReference type="Gene3D" id="3.40.120.10">
    <property type="entry name" value="Alpha-D-Glucose-1,6-Bisphosphate, subunit A, domain 3"/>
    <property type="match status" value="3"/>
</dbReference>
<dbReference type="InterPro" id="IPR005845">
    <property type="entry name" value="A-D-PHexomutase_a/b/a-II"/>
</dbReference>
<organism evidence="11">
    <name type="scientific">marine metagenome</name>
    <dbReference type="NCBI Taxonomy" id="408172"/>
    <lineage>
        <taxon>unclassified sequences</taxon>
        <taxon>metagenomes</taxon>
        <taxon>ecological metagenomes</taxon>
    </lineage>
</organism>
<dbReference type="CDD" id="cd03089">
    <property type="entry name" value="PMM_PGM"/>
    <property type="match status" value="1"/>
</dbReference>
<evidence type="ECO:0000259" key="7">
    <source>
        <dbReference type="Pfam" id="PF00408"/>
    </source>
</evidence>
<sequence>MKSSINPQIFREYDIRGIVGKDLTPASVTSIGKAIGTYIRRGNGKNMILGRDVRSSSVEFCNILSKALNSTGCNVIDIGMVPTPVLYFALHHFNADGGVMITGSHNPPEFNGFKISQGFHSLYGEKVQELKGLIEVNDFEVGTGTTQQQPVLAEYMEKICSILEIPRKIKVVVDGGNGCFGIVGPDLLKKLGQTPIELFSEPDGTFPNHHPDPTVSEHLTDLIEKVRLENAELGIGFDGDADRIGVVDEKGNILWGDQLLTIFARDILSRNPGATIVGEVKCSQNLYKDIKKQGGVPVMAAAGHSLIKNKMRETGALLAGEMSGHICFADNYYGFDDAIFAACRVLQIVAQSNTKVSEMLADLPETAYTPEIRIDCPDDQKFKIVRELTEIFREKYEVIDIDGVRVNFDDGWALIRASNTQPILVLRLEAVTKERLKELVAIIKEQTDKYKPVIQFDYEP</sequence>
<evidence type="ECO:0000256" key="1">
    <source>
        <dbReference type="ARBA" id="ARBA00001946"/>
    </source>
</evidence>
<name>A0A381QVB2_9ZZZZ</name>
<dbReference type="Gene3D" id="3.30.310.50">
    <property type="entry name" value="Alpha-D-phosphohexomutase, C-terminal domain"/>
    <property type="match status" value="1"/>
</dbReference>
<keyword evidence="6" id="KW-0413">Isomerase</keyword>
<keyword evidence="3" id="KW-0597">Phosphoprotein</keyword>
<evidence type="ECO:0000256" key="5">
    <source>
        <dbReference type="ARBA" id="ARBA00022842"/>
    </source>
</evidence>
<accession>A0A381QVB2</accession>
<evidence type="ECO:0000256" key="3">
    <source>
        <dbReference type="ARBA" id="ARBA00022553"/>
    </source>
</evidence>
<dbReference type="SUPFAM" id="SSF53738">
    <property type="entry name" value="Phosphoglucomutase, first 3 domains"/>
    <property type="match status" value="3"/>
</dbReference>
<feature type="domain" description="Alpha-D-phosphohexomutase alpha/beta/alpha" evidence="9">
    <location>
        <begin position="154"/>
        <end position="251"/>
    </location>
</feature>
<feature type="domain" description="Alpha-D-phosphohexomutase alpha/beta/alpha" evidence="10">
    <location>
        <begin position="255"/>
        <end position="365"/>
    </location>
</feature>
<comment type="similarity">
    <text evidence="2">Belongs to the phosphohexose mutase family.</text>
</comment>
<evidence type="ECO:0000256" key="4">
    <source>
        <dbReference type="ARBA" id="ARBA00022723"/>
    </source>
</evidence>
<dbReference type="SUPFAM" id="SSF55957">
    <property type="entry name" value="Phosphoglucomutase, C-terminal domain"/>
    <property type="match status" value="1"/>
</dbReference>
<dbReference type="Pfam" id="PF00408">
    <property type="entry name" value="PGM_PMM_IV"/>
    <property type="match status" value="1"/>
</dbReference>
<dbReference type="InterPro" id="IPR005846">
    <property type="entry name" value="A-D-PHexomutase_a/b/a-III"/>
</dbReference>
<keyword evidence="4" id="KW-0479">Metal-binding</keyword>
<feature type="domain" description="Alpha-D-phosphohexomutase C-terminal" evidence="7">
    <location>
        <begin position="371"/>
        <end position="445"/>
    </location>
</feature>
<dbReference type="Pfam" id="PF02879">
    <property type="entry name" value="PGM_PMM_II"/>
    <property type="match status" value="1"/>
</dbReference>
<dbReference type="InterPro" id="IPR036900">
    <property type="entry name" value="A-D-PHexomutase_C_sf"/>
</dbReference>
<dbReference type="PRINTS" id="PR00509">
    <property type="entry name" value="PGMPMM"/>
</dbReference>
<proteinExistence type="inferred from homology"/>